<dbReference type="GeneID" id="28769475"/>
<organism evidence="1 2">
    <name type="scientific">Paraphaeosphaeria sporulosa</name>
    <dbReference type="NCBI Taxonomy" id="1460663"/>
    <lineage>
        <taxon>Eukaryota</taxon>
        <taxon>Fungi</taxon>
        <taxon>Dikarya</taxon>
        <taxon>Ascomycota</taxon>
        <taxon>Pezizomycotina</taxon>
        <taxon>Dothideomycetes</taxon>
        <taxon>Pleosporomycetidae</taxon>
        <taxon>Pleosporales</taxon>
        <taxon>Massarineae</taxon>
        <taxon>Didymosphaeriaceae</taxon>
        <taxon>Paraphaeosphaeria</taxon>
    </lineage>
</organism>
<dbReference type="RefSeq" id="XP_018030165.1">
    <property type="nucleotide sequence ID" value="XM_018185989.1"/>
</dbReference>
<reference evidence="1 2" key="1">
    <citation type="submission" date="2016-05" db="EMBL/GenBank/DDBJ databases">
        <title>Comparative analysis of secretome profiles of manganese(II)-oxidizing ascomycete fungi.</title>
        <authorList>
            <consortium name="DOE Joint Genome Institute"/>
            <person name="Zeiner C.A."/>
            <person name="Purvine S.O."/>
            <person name="Zink E.M."/>
            <person name="Wu S."/>
            <person name="Pasa-Tolic L."/>
            <person name="Chaput D.L."/>
            <person name="Haridas S."/>
            <person name="Grigoriev I.V."/>
            <person name="Santelli C.M."/>
            <person name="Hansel C.M."/>
        </authorList>
    </citation>
    <scope>NUCLEOTIDE SEQUENCE [LARGE SCALE GENOMIC DNA]</scope>
    <source>
        <strain evidence="1 2">AP3s5-JAC2a</strain>
    </source>
</reference>
<dbReference type="AlphaFoldDB" id="A0A177BZM4"/>
<evidence type="ECO:0000313" key="1">
    <source>
        <dbReference type="EMBL" id="OAF99799.1"/>
    </source>
</evidence>
<keyword evidence="2" id="KW-1185">Reference proteome</keyword>
<gene>
    <name evidence="1" type="ORF">CC84DRAFT_383288</name>
</gene>
<sequence length="81" mass="9164">MPSVHVCSALIRVTWSTESGSVEKVNLIRAWFFMSFKPPKPLRSCTCNNTFTMMKPSHTHSIHKARQDAQGLLIYKQGVLS</sequence>
<dbReference type="Proteomes" id="UP000077069">
    <property type="component" value="Unassembled WGS sequence"/>
</dbReference>
<accession>A0A177BZM4</accession>
<dbReference type="EMBL" id="KV441561">
    <property type="protein sequence ID" value="OAF99799.1"/>
    <property type="molecule type" value="Genomic_DNA"/>
</dbReference>
<dbReference type="InParanoid" id="A0A177BZM4"/>
<proteinExistence type="predicted"/>
<name>A0A177BZM4_9PLEO</name>
<protein>
    <submittedName>
        <fullName evidence="1">Uncharacterized protein</fullName>
    </submittedName>
</protein>
<evidence type="ECO:0000313" key="2">
    <source>
        <dbReference type="Proteomes" id="UP000077069"/>
    </source>
</evidence>